<dbReference type="Pfam" id="PF01547">
    <property type="entry name" value="SBP_bac_1"/>
    <property type="match status" value="1"/>
</dbReference>
<feature type="signal peptide" evidence="1">
    <location>
        <begin position="1"/>
        <end position="27"/>
    </location>
</feature>
<reference evidence="2 3" key="1">
    <citation type="submission" date="2015-01" db="EMBL/GenBank/DDBJ databases">
        <title>Lactococcus lactis subsp.lactis JCM 5805 whole genome shotgun sequence.</title>
        <authorList>
            <person name="Fujii T."/>
            <person name="Tomita Y."/>
            <person name="Ikushima S."/>
            <person name="Fujiwara D."/>
        </authorList>
    </citation>
    <scope>NUCLEOTIDE SEQUENCE [LARGE SCALE GENOMIC DNA]</scope>
    <source>
        <strain evidence="2 3">JCM 5805</strain>
    </source>
</reference>
<protein>
    <submittedName>
        <fullName evidence="2">ABC-type sugar transport system, periplasmic component</fullName>
    </submittedName>
</protein>
<accession>A0A0B8R1V1</accession>
<dbReference type="InterPro" id="IPR006059">
    <property type="entry name" value="SBP"/>
</dbReference>
<dbReference type="PROSITE" id="PS51257">
    <property type="entry name" value="PROKAR_LIPOPROTEIN"/>
    <property type="match status" value="1"/>
</dbReference>
<organism evidence="2 3">
    <name type="scientific">Lactococcus lactis subsp. lactis</name>
    <name type="common">Streptococcus lactis</name>
    <dbReference type="NCBI Taxonomy" id="1360"/>
    <lineage>
        <taxon>Bacteria</taxon>
        <taxon>Bacillati</taxon>
        <taxon>Bacillota</taxon>
        <taxon>Bacilli</taxon>
        <taxon>Lactobacillales</taxon>
        <taxon>Streptococcaceae</taxon>
        <taxon>Lactococcus</taxon>
    </lineage>
</organism>
<evidence type="ECO:0000313" key="2">
    <source>
        <dbReference type="EMBL" id="GAM80234.1"/>
    </source>
</evidence>
<dbReference type="Gene3D" id="3.40.190.10">
    <property type="entry name" value="Periplasmic binding protein-like II"/>
    <property type="match status" value="1"/>
</dbReference>
<dbReference type="RefSeq" id="WP_025016813.1">
    <property type="nucleotide sequence ID" value="NZ_BAABQR010000002.1"/>
</dbReference>
<dbReference type="PATRIC" id="fig|1360.96.peg.456"/>
<evidence type="ECO:0000313" key="3">
    <source>
        <dbReference type="Proteomes" id="UP000031847"/>
    </source>
</evidence>
<dbReference type="PANTHER" id="PTHR43649">
    <property type="entry name" value="ARABINOSE-BINDING PROTEIN-RELATED"/>
    <property type="match status" value="1"/>
</dbReference>
<proteinExistence type="predicted"/>
<dbReference type="PANTHER" id="PTHR43649:SF17">
    <property type="entry name" value="ABC TRANSPORTER SOLUTE BINDING PROTEIN-SUGAR TRANSPORT"/>
    <property type="match status" value="1"/>
</dbReference>
<dbReference type="SUPFAM" id="SSF53850">
    <property type="entry name" value="Periplasmic binding protein-like II"/>
    <property type="match status" value="1"/>
</dbReference>
<keyword evidence="2" id="KW-0813">Transport</keyword>
<feature type="chain" id="PRO_5039075482" evidence="1">
    <location>
        <begin position="28"/>
        <end position="435"/>
    </location>
</feature>
<gene>
    <name evidence="2" type="ORF">JCM5805K_1345</name>
</gene>
<sequence length="435" mass="47349">MNLAKNWKKICLGSVALLATVTLVACGSSTSSSKKSASNAGLNKKQTITLWSFTTMQPQIDELKKEKPNLTIKQVVVPYANFQTKLDSVLGTDKAPDMVALDAGFVEKYVQSGKLTNLGDYGVASAAKGNYQYTLDMGKDSKGKQVAVSYQAAPGAYYYNTNVFQKYLGIAPNDVASAQKALSSWDAIKKTGETIKEKSGGQAYLFSSLEEIYNPVIGARKDGWVIDNKLKIDSSMTDSLDLMKEAVSEGWCQNTTPQTPDWYGGISSNKIGAYAMPSWGLFYWLKNYAKDTAGAWRVTEGPVSYSWGGTWLAGVQGSKNADAASALAVYMGTNKEFQTWDVKTQNDFGSVKAINKEQGKDAKVSLIGGQNPYPVWSKVADTINGKNQTQYDQSIQSIWINDVVNPYATGKVTKSKALDTFKSDVKSAYPNIEVK</sequence>
<dbReference type="InterPro" id="IPR050490">
    <property type="entry name" value="Bact_solute-bd_prot1"/>
</dbReference>
<evidence type="ECO:0000256" key="1">
    <source>
        <dbReference type="SAM" id="SignalP"/>
    </source>
</evidence>
<keyword evidence="2" id="KW-0762">Sugar transport</keyword>
<dbReference type="EMBL" id="BBSI01000022">
    <property type="protein sequence ID" value="GAM80234.1"/>
    <property type="molecule type" value="Genomic_DNA"/>
</dbReference>
<comment type="caution">
    <text evidence="2">The sequence shown here is derived from an EMBL/GenBank/DDBJ whole genome shotgun (WGS) entry which is preliminary data.</text>
</comment>
<dbReference type="Proteomes" id="UP000031847">
    <property type="component" value="Unassembled WGS sequence"/>
</dbReference>
<dbReference type="AlphaFoldDB" id="A0A0B8R1V1"/>
<keyword evidence="1" id="KW-0732">Signal</keyword>
<name>A0A0B8R1V1_LACLL</name>